<dbReference type="InterPro" id="IPR010879">
    <property type="entry name" value="DUF1508"/>
</dbReference>
<name>A0A844D404_9BURK</name>
<gene>
    <name evidence="2" type="ORF">GJ698_16330</name>
</gene>
<proteinExistence type="predicted"/>
<accession>A0A844D404</accession>
<dbReference type="RefSeq" id="WP_154358857.1">
    <property type="nucleotide sequence ID" value="NZ_WKJL01000011.1"/>
</dbReference>
<reference evidence="2 3" key="1">
    <citation type="submission" date="2019-11" db="EMBL/GenBank/DDBJ databases">
        <title>Novel species isolated from a subtropical stream in China.</title>
        <authorList>
            <person name="Lu H."/>
        </authorList>
    </citation>
    <scope>NUCLEOTIDE SEQUENCE [LARGE SCALE GENOMIC DNA]</scope>
    <source>
        <strain evidence="2 3">FT26W</strain>
    </source>
</reference>
<dbReference type="SUPFAM" id="SSF160113">
    <property type="entry name" value="YegP-like"/>
    <property type="match status" value="1"/>
</dbReference>
<evidence type="ECO:0000259" key="1">
    <source>
        <dbReference type="Pfam" id="PF07411"/>
    </source>
</evidence>
<dbReference type="Pfam" id="PF07411">
    <property type="entry name" value="DUF1508"/>
    <property type="match status" value="1"/>
</dbReference>
<evidence type="ECO:0000313" key="3">
    <source>
        <dbReference type="Proteomes" id="UP000439986"/>
    </source>
</evidence>
<dbReference type="Proteomes" id="UP000439986">
    <property type="component" value="Unassembled WGS sequence"/>
</dbReference>
<protein>
    <submittedName>
        <fullName evidence="2">DUF1508 domain-containing protein</fullName>
    </submittedName>
</protein>
<evidence type="ECO:0000313" key="2">
    <source>
        <dbReference type="EMBL" id="MRW85651.1"/>
    </source>
</evidence>
<comment type="caution">
    <text evidence="2">The sequence shown here is derived from an EMBL/GenBank/DDBJ whole genome shotgun (WGS) entry which is preliminary data.</text>
</comment>
<feature type="domain" description="DUF1508" evidence="1">
    <location>
        <begin position="22"/>
        <end position="65"/>
    </location>
</feature>
<dbReference type="AlphaFoldDB" id="A0A844D404"/>
<sequence>MHFEIYQQKPGLLSAGLPHPDYRWRLRADNGRIIADSGEGYRTKSDCQHGIDLVRGTSNATSVVDHTAPSGLISTAMLAAALRVKT</sequence>
<organism evidence="2 3">
    <name type="scientific">Duganella aquatilis</name>
    <dbReference type="NCBI Taxonomy" id="2666082"/>
    <lineage>
        <taxon>Bacteria</taxon>
        <taxon>Pseudomonadati</taxon>
        <taxon>Pseudomonadota</taxon>
        <taxon>Betaproteobacteria</taxon>
        <taxon>Burkholderiales</taxon>
        <taxon>Oxalobacteraceae</taxon>
        <taxon>Telluria group</taxon>
        <taxon>Duganella</taxon>
    </lineage>
</organism>
<keyword evidence="3" id="KW-1185">Reference proteome</keyword>
<dbReference type="InterPro" id="IPR036913">
    <property type="entry name" value="YegP-like_sf"/>
</dbReference>
<dbReference type="Gene3D" id="3.30.160.160">
    <property type="entry name" value="YegP-like"/>
    <property type="match status" value="1"/>
</dbReference>
<dbReference type="EMBL" id="WKJL01000011">
    <property type="protein sequence ID" value="MRW85651.1"/>
    <property type="molecule type" value="Genomic_DNA"/>
</dbReference>